<dbReference type="SUPFAM" id="SSF47616">
    <property type="entry name" value="GST C-terminal domain-like"/>
    <property type="match status" value="1"/>
</dbReference>
<dbReference type="InterPro" id="IPR040079">
    <property type="entry name" value="Glutathione_S-Trfase"/>
</dbReference>
<gene>
    <name evidence="3" type="ORF">BO99DRAFT_405234</name>
</gene>
<evidence type="ECO:0000259" key="1">
    <source>
        <dbReference type="PROSITE" id="PS50404"/>
    </source>
</evidence>
<reference evidence="3 4" key="1">
    <citation type="submission" date="2018-02" db="EMBL/GenBank/DDBJ databases">
        <title>The genomes of Aspergillus section Nigri reveals drivers in fungal speciation.</title>
        <authorList>
            <consortium name="DOE Joint Genome Institute"/>
            <person name="Vesth T.C."/>
            <person name="Nybo J."/>
            <person name="Theobald S."/>
            <person name="Brandl J."/>
            <person name="Frisvad J.C."/>
            <person name="Nielsen K.F."/>
            <person name="Lyhne E.K."/>
            <person name="Kogle M.E."/>
            <person name="Kuo A."/>
            <person name="Riley R."/>
            <person name="Clum A."/>
            <person name="Nolan M."/>
            <person name="Lipzen A."/>
            <person name="Salamov A."/>
            <person name="Henrissat B."/>
            <person name="Wiebenga A."/>
            <person name="De vries R.P."/>
            <person name="Grigoriev I.V."/>
            <person name="Mortensen U.H."/>
            <person name="Andersen M.R."/>
            <person name="Baker S.E."/>
        </authorList>
    </citation>
    <scope>NUCLEOTIDE SEQUENCE [LARGE SCALE GENOMIC DNA]</scope>
    <source>
        <strain evidence="3 4">CBS 115571</strain>
    </source>
</reference>
<dbReference type="EMBL" id="KZ825172">
    <property type="protein sequence ID" value="PYI16201.1"/>
    <property type="molecule type" value="Genomic_DNA"/>
</dbReference>
<dbReference type="InterPro" id="IPR036282">
    <property type="entry name" value="Glutathione-S-Trfase_C_sf"/>
</dbReference>
<feature type="domain" description="GST C-terminal" evidence="2">
    <location>
        <begin position="91"/>
        <end position="231"/>
    </location>
</feature>
<dbReference type="InterPro" id="IPR036249">
    <property type="entry name" value="Thioredoxin-like_sf"/>
</dbReference>
<dbReference type="PANTHER" id="PTHR43968:SF8">
    <property type="entry name" value="S-TRANSFERASE, PUTATIVE (AFU_ORTHOLOGUE AFUA_2G00590)-RELATED"/>
    <property type="match status" value="1"/>
</dbReference>
<protein>
    <submittedName>
        <fullName evidence="3">Thioredoxin-like protein</fullName>
    </submittedName>
</protein>
<evidence type="ECO:0000313" key="3">
    <source>
        <dbReference type="EMBL" id="PYI16201.1"/>
    </source>
</evidence>
<dbReference type="STRING" id="1450538.A0A2V5GYH4"/>
<dbReference type="CDD" id="cd00299">
    <property type="entry name" value="GST_C_family"/>
    <property type="match status" value="1"/>
</dbReference>
<evidence type="ECO:0000259" key="2">
    <source>
        <dbReference type="PROSITE" id="PS50405"/>
    </source>
</evidence>
<name>A0A2V5GYH4_ASPV1</name>
<dbReference type="PROSITE" id="PS50405">
    <property type="entry name" value="GST_CTER"/>
    <property type="match status" value="1"/>
</dbReference>
<dbReference type="PROSITE" id="PS50404">
    <property type="entry name" value="GST_NTER"/>
    <property type="match status" value="1"/>
</dbReference>
<dbReference type="Gene3D" id="3.40.30.10">
    <property type="entry name" value="Glutaredoxin"/>
    <property type="match status" value="1"/>
</dbReference>
<dbReference type="InterPro" id="IPR010987">
    <property type="entry name" value="Glutathione-S-Trfase_C-like"/>
</dbReference>
<proteinExistence type="predicted"/>
<evidence type="ECO:0000313" key="4">
    <source>
        <dbReference type="Proteomes" id="UP000249829"/>
    </source>
</evidence>
<dbReference type="InterPro" id="IPR004045">
    <property type="entry name" value="Glutathione_S-Trfase_N"/>
</dbReference>
<accession>A0A2V5GYH4</accession>
<organism evidence="3 4">
    <name type="scientific">Aspergillus violaceofuscus (strain CBS 115571)</name>
    <dbReference type="NCBI Taxonomy" id="1450538"/>
    <lineage>
        <taxon>Eukaryota</taxon>
        <taxon>Fungi</taxon>
        <taxon>Dikarya</taxon>
        <taxon>Ascomycota</taxon>
        <taxon>Pezizomycotina</taxon>
        <taxon>Eurotiomycetes</taxon>
        <taxon>Eurotiomycetidae</taxon>
        <taxon>Eurotiales</taxon>
        <taxon>Aspergillaceae</taxon>
        <taxon>Aspergillus</taxon>
    </lineage>
</organism>
<dbReference type="InterPro" id="IPR050983">
    <property type="entry name" value="GST_Omega/HSP26"/>
</dbReference>
<dbReference type="PROSITE" id="PS51354">
    <property type="entry name" value="GLUTAREDOXIN_2"/>
    <property type="match status" value="1"/>
</dbReference>
<dbReference type="AlphaFoldDB" id="A0A2V5GYH4"/>
<dbReference type="SFLD" id="SFLDS00019">
    <property type="entry name" value="Glutathione_Transferase_(cytos"/>
    <property type="match status" value="1"/>
</dbReference>
<dbReference type="CDD" id="cd00570">
    <property type="entry name" value="GST_N_family"/>
    <property type="match status" value="1"/>
</dbReference>
<sequence length="234" mass="26267">MSPKITLYTNRLCPWAHRAHIALIELGIDYEEVTIDLDTPREPWYLEVNPRGLVPALSYDGTIILESAIIAQFLVDAYPSHILPPSNTPEGALKRARTTFFVDTWANKVSSLYHATLRSSDADRRASSDAFVAAVKKEIEPLIYPAHSAGQGPYFEGSEKLTFAEVLLGSFLLRLFSLAKPEYGLFPADLVQTLEKETPNFKRWAEATIAHPSVKAIYDEEKVATRTVRRYGQK</sequence>
<dbReference type="SFLD" id="SFLDG00358">
    <property type="entry name" value="Main_(cytGST)"/>
    <property type="match status" value="1"/>
</dbReference>
<feature type="domain" description="GST N-terminal" evidence="1">
    <location>
        <begin position="3"/>
        <end position="82"/>
    </location>
</feature>
<dbReference type="SUPFAM" id="SSF52833">
    <property type="entry name" value="Thioredoxin-like"/>
    <property type="match status" value="1"/>
</dbReference>
<keyword evidence="4" id="KW-1185">Reference proteome</keyword>
<dbReference type="Pfam" id="PF13409">
    <property type="entry name" value="GST_N_2"/>
    <property type="match status" value="1"/>
</dbReference>
<dbReference type="Proteomes" id="UP000249829">
    <property type="component" value="Unassembled WGS sequence"/>
</dbReference>
<dbReference type="Gene3D" id="1.20.1050.10">
    <property type="match status" value="1"/>
</dbReference>
<dbReference type="GO" id="GO:0005737">
    <property type="term" value="C:cytoplasm"/>
    <property type="evidence" value="ECO:0007669"/>
    <property type="project" value="TreeGrafter"/>
</dbReference>
<dbReference type="OMA" id="HRCPWAH"/>
<dbReference type="PANTHER" id="PTHR43968">
    <property type="match status" value="1"/>
</dbReference>